<dbReference type="InterPro" id="IPR003141">
    <property type="entry name" value="Pol/His_phosphatase_N"/>
</dbReference>
<dbReference type="InterPro" id="IPR052018">
    <property type="entry name" value="PHP_domain"/>
</dbReference>
<dbReference type="Proteomes" id="UP000016608">
    <property type="component" value="Unassembled WGS sequence"/>
</dbReference>
<dbReference type="Pfam" id="PF02811">
    <property type="entry name" value="PHP"/>
    <property type="match status" value="1"/>
</dbReference>
<dbReference type="CDD" id="cd07438">
    <property type="entry name" value="PHP_HisPPase_AMP"/>
    <property type="match status" value="1"/>
</dbReference>
<evidence type="ECO:0000313" key="3">
    <source>
        <dbReference type="Proteomes" id="UP000016608"/>
    </source>
</evidence>
<feature type="domain" description="Polymerase/histidinol phosphatase N-terminal" evidence="1">
    <location>
        <begin position="8"/>
        <end position="73"/>
    </location>
</feature>
<dbReference type="PANTHER" id="PTHR42924:SF3">
    <property type="entry name" value="POLYMERASE_HISTIDINOL PHOSPHATASE N-TERMINAL DOMAIN-CONTAINING PROTEIN"/>
    <property type="match status" value="1"/>
</dbReference>
<gene>
    <name evidence="2" type="ORF">HMPREF0373_00831</name>
</gene>
<evidence type="ECO:0000259" key="1">
    <source>
        <dbReference type="SMART" id="SM00481"/>
    </source>
</evidence>
<sequence length="285" mass="31434">MFPMNKTIDLHVHSTASDGTFTPTELVTEAKRCGLSAFALTDHDTVDGISEALAAGEASGFEVIPGVELSTEYNETEIHVVGLFIDPANTELQAELAKFRDNRDNRNLKMIEKLQEEGFRITAEDLYRLNPDTVVARPHIARYLVDSGQVKDLKTVFDKYIGDGCKCYVDRYKITPMQAVALIHQAGGLAILAHPCLYKMKRAELTAMIEELVAAGLNGIEAVYSCNQGSDEKDFRAMAEKYHLLLSGGSDFHGANKPYIHLGTGKGTMSVPHEFLEAMRTSFTK</sequence>
<dbReference type="EMBL" id="AWVJ01000060">
    <property type="protein sequence ID" value="ERK49985.1"/>
    <property type="molecule type" value="Genomic_DNA"/>
</dbReference>
<dbReference type="Gene3D" id="3.20.20.140">
    <property type="entry name" value="Metal-dependent hydrolases"/>
    <property type="match status" value="1"/>
</dbReference>
<dbReference type="AlphaFoldDB" id="U2PHI8"/>
<accession>U2PHI8</accession>
<dbReference type="SUPFAM" id="SSF89550">
    <property type="entry name" value="PHP domain-like"/>
    <property type="match status" value="1"/>
</dbReference>
<name>U2PHI8_EUBRA</name>
<dbReference type="Gene3D" id="1.10.150.650">
    <property type="match status" value="1"/>
</dbReference>
<comment type="caution">
    <text evidence="2">The sequence shown here is derived from an EMBL/GenBank/DDBJ whole genome shotgun (WGS) entry which is preliminary data.</text>
</comment>
<dbReference type="InterPro" id="IPR016195">
    <property type="entry name" value="Pol/histidinol_Pase-like"/>
</dbReference>
<dbReference type="InterPro" id="IPR004013">
    <property type="entry name" value="PHP_dom"/>
</dbReference>
<dbReference type="GO" id="GO:0035312">
    <property type="term" value="F:5'-3' DNA exonuclease activity"/>
    <property type="evidence" value="ECO:0007669"/>
    <property type="project" value="TreeGrafter"/>
</dbReference>
<dbReference type="PANTHER" id="PTHR42924">
    <property type="entry name" value="EXONUCLEASE"/>
    <property type="match status" value="1"/>
</dbReference>
<dbReference type="HOGENOM" id="CLU_067347_1_0_9"/>
<reference evidence="2 3" key="1">
    <citation type="submission" date="2013-06" db="EMBL/GenBank/DDBJ databases">
        <authorList>
            <person name="Weinstock G."/>
            <person name="Sodergren E."/>
            <person name="Lobos E.A."/>
            <person name="Fulton L."/>
            <person name="Fulton R."/>
            <person name="Courtney L."/>
            <person name="Fronick C."/>
            <person name="O'Laughlin M."/>
            <person name="Godfrey J."/>
            <person name="Wilson R.M."/>
            <person name="Miner T."/>
            <person name="Farmer C."/>
            <person name="Delehaunty K."/>
            <person name="Cordes M."/>
            <person name="Minx P."/>
            <person name="Tomlinson C."/>
            <person name="Chen J."/>
            <person name="Wollam A."/>
            <person name="Pepin K.H."/>
            <person name="Bhonagiri V."/>
            <person name="Zhang X."/>
            <person name="Warren W."/>
            <person name="Mitreva M."/>
            <person name="Mardis E.R."/>
            <person name="Wilson R.K."/>
        </authorList>
    </citation>
    <scope>NUCLEOTIDE SEQUENCE [LARGE SCALE GENOMIC DNA]</scope>
    <source>
        <strain evidence="2 3">ATCC 29099</strain>
    </source>
</reference>
<dbReference type="PATRIC" id="fig|1256908.3.peg.763"/>
<protein>
    <submittedName>
        <fullName evidence="2">PHP domain protein</fullName>
    </submittedName>
</protein>
<dbReference type="SMART" id="SM00481">
    <property type="entry name" value="POLIIIAc"/>
    <property type="match status" value="1"/>
</dbReference>
<organism evidence="2 3">
    <name type="scientific">Eubacterium ramulus ATCC 29099</name>
    <dbReference type="NCBI Taxonomy" id="1256908"/>
    <lineage>
        <taxon>Bacteria</taxon>
        <taxon>Bacillati</taxon>
        <taxon>Bacillota</taxon>
        <taxon>Clostridia</taxon>
        <taxon>Eubacteriales</taxon>
        <taxon>Eubacteriaceae</taxon>
        <taxon>Eubacterium</taxon>
    </lineage>
</organism>
<dbReference type="GO" id="GO:0004534">
    <property type="term" value="F:5'-3' RNA exonuclease activity"/>
    <property type="evidence" value="ECO:0007669"/>
    <property type="project" value="TreeGrafter"/>
</dbReference>
<proteinExistence type="predicted"/>
<evidence type="ECO:0000313" key="2">
    <source>
        <dbReference type="EMBL" id="ERK49985.1"/>
    </source>
</evidence>
<dbReference type="eggNOG" id="COG0613">
    <property type="taxonomic scope" value="Bacteria"/>
</dbReference>
<keyword evidence="3" id="KW-1185">Reference proteome</keyword>